<organism evidence="2 3">
    <name type="scientific">Sphingomonas crocodyli</name>
    <dbReference type="NCBI Taxonomy" id="1979270"/>
    <lineage>
        <taxon>Bacteria</taxon>
        <taxon>Pseudomonadati</taxon>
        <taxon>Pseudomonadota</taxon>
        <taxon>Alphaproteobacteria</taxon>
        <taxon>Sphingomonadales</taxon>
        <taxon>Sphingomonadaceae</taxon>
        <taxon>Sphingomonas</taxon>
    </lineage>
</organism>
<name>A0A437MBA6_9SPHN</name>
<dbReference type="InterPro" id="IPR052022">
    <property type="entry name" value="26kDa_periplasmic_antigen"/>
</dbReference>
<evidence type="ECO:0000313" key="2">
    <source>
        <dbReference type="EMBL" id="RVT94931.1"/>
    </source>
</evidence>
<dbReference type="Gene3D" id="3.30.70.2970">
    <property type="entry name" value="Protein of unknown function (DUF541), domain 2"/>
    <property type="match status" value="1"/>
</dbReference>
<dbReference type="OrthoDB" id="7583059at2"/>
<evidence type="ECO:0000256" key="1">
    <source>
        <dbReference type="SAM" id="SignalP"/>
    </source>
</evidence>
<gene>
    <name evidence="2" type="ORF">EOD43_14325</name>
</gene>
<feature type="chain" id="PRO_5019076689" evidence="1">
    <location>
        <begin position="22"/>
        <end position="256"/>
    </location>
</feature>
<protein>
    <submittedName>
        <fullName evidence="2">DUF541 domain-containing protein</fullName>
    </submittedName>
</protein>
<dbReference type="PANTHER" id="PTHR34387">
    <property type="entry name" value="SLR1258 PROTEIN"/>
    <property type="match status" value="1"/>
</dbReference>
<proteinExistence type="predicted"/>
<dbReference type="EMBL" id="SACN01000001">
    <property type="protein sequence ID" value="RVT94931.1"/>
    <property type="molecule type" value="Genomic_DNA"/>
</dbReference>
<dbReference type="PANTHER" id="PTHR34387:SF1">
    <property type="entry name" value="PERIPLASMIC IMMUNOGENIC PROTEIN"/>
    <property type="match status" value="1"/>
</dbReference>
<dbReference type="GO" id="GO:0006974">
    <property type="term" value="P:DNA damage response"/>
    <property type="evidence" value="ECO:0007669"/>
    <property type="project" value="TreeGrafter"/>
</dbReference>
<feature type="signal peptide" evidence="1">
    <location>
        <begin position="1"/>
        <end position="21"/>
    </location>
</feature>
<reference evidence="2 3" key="1">
    <citation type="submission" date="2019-01" db="EMBL/GenBank/DDBJ databases">
        <authorList>
            <person name="Chen W.-M."/>
        </authorList>
    </citation>
    <scope>NUCLEOTIDE SEQUENCE [LARGE SCALE GENOMIC DNA]</scope>
    <source>
        <strain evidence="2 3">CCP-7</strain>
    </source>
</reference>
<sequence>MSMSKRWILMLGALAATPAMAQDNAPQRLITVVGVGIDRTQPDVAMLDFTLRGEGDNADAAASALVARQKALTSGLMALLGSTTDITTSNVNVTEVRDRACNDGRPPFGAASTLSRGACAVIGYIAFIQGQVRTRTVDKIATAAGLAGRLGASDARVTNFALADPEAAQRRAAVEAMKDARQRAETVATGAGVKLGEVATIRDQVAGGTQELYVTAQRAVTITPSAPPPPPPIPIDVKLRPIETRAQITVSYEIAR</sequence>
<dbReference type="Proteomes" id="UP000282971">
    <property type="component" value="Unassembled WGS sequence"/>
</dbReference>
<accession>A0A437MBA6</accession>
<evidence type="ECO:0000313" key="3">
    <source>
        <dbReference type="Proteomes" id="UP000282971"/>
    </source>
</evidence>
<comment type="caution">
    <text evidence="2">The sequence shown here is derived from an EMBL/GenBank/DDBJ whole genome shotgun (WGS) entry which is preliminary data.</text>
</comment>
<keyword evidence="3" id="KW-1185">Reference proteome</keyword>
<dbReference type="AlphaFoldDB" id="A0A437MBA6"/>
<keyword evidence="1" id="KW-0732">Signal</keyword>
<dbReference type="Pfam" id="PF04402">
    <property type="entry name" value="SIMPL"/>
    <property type="match status" value="1"/>
</dbReference>
<dbReference type="Gene3D" id="3.30.110.170">
    <property type="entry name" value="Protein of unknown function (DUF541), domain 1"/>
    <property type="match status" value="1"/>
</dbReference>
<dbReference type="InterPro" id="IPR007497">
    <property type="entry name" value="SIMPL/DUF541"/>
</dbReference>